<dbReference type="InterPro" id="IPR000297">
    <property type="entry name" value="PPIase_PpiC"/>
</dbReference>
<organism evidence="4 5">
    <name type="scientific">Acetivibrio ethanolgignens</name>
    <dbReference type="NCBI Taxonomy" id="290052"/>
    <lineage>
        <taxon>Bacteria</taxon>
        <taxon>Bacillati</taxon>
        <taxon>Bacillota</taxon>
        <taxon>Clostridia</taxon>
        <taxon>Eubacteriales</taxon>
        <taxon>Oscillospiraceae</taxon>
        <taxon>Acetivibrio</taxon>
    </lineage>
</organism>
<sequence>MNSTKKVVKGNTKAKKQPKKQDAGSKKGVFLVAIFGALLVLMSGYIAWENLHPKLILTVNGEKTYLEDMTYRIMQSEQMHNSIASLYQQMGYTQSYWDMENNGVTTQQSVREEIVNNEIEQQLLYAEAVKNGYEATEEEREAAKTSAKETLENMSDAQKKKTGFTEDELTEILTKEAVALRYKQDIIDSFDINDEEIRAGIDKEQYREYKTQCFYVSTKADEEGNELTSAQKEELKAALIKEAEAAKNTEDWSKALDSEDEEQVVSYRAINFIKEDESYDAAVMKKAMTMGNGEISDVVEGEDGYYIVKMIDNNSTDRYEEEVADAIEEVENQRFDEEYLSIYETYEVKINSKEWDKVELGNLTM</sequence>
<dbReference type="RefSeq" id="WP_058351986.1">
    <property type="nucleotide sequence ID" value="NZ_CABMMD010000090.1"/>
</dbReference>
<feature type="domain" description="PpiC" evidence="3">
    <location>
        <begin position="231"/>
        <end position="317"/>
    </location>
</feature>
<dbReference type="PANTHER" id="PTHR47245">
    <property type="entry name" value="PEPTIDYLPROLYL ISOMERASE"/>
    <property type="match status" value="1"/>
</dbReference>
<dbReference type="Gene3D" id="3.10.50.40">
    <property type="match status" value="1"/>
</dbReference>
<feature type="transmembrane region" description="Helical" evidence="2">
    <location>
        <begin position="29"/>
        <end position="48"/>
    </location>
</feature>
<evidence type="ECO:0000313" key="4">
    <source>
        <dbReference type="EMBL" id="KSV59798.1"/>
    </source>
</evidence>
<keyword evidence="2" id="KW-0472">Membrane</keyword>
<accession>A0A0V8QHT7</accession>
<gene>
    <name evidence="4" type="ORF">ASU35_07945</name>
</gene>
<protein>
    <recommendedName>
        <fullName evidence="3">PpiC domain-containing protein</fullName>
    </recommendedName>
</protein>
<dbReference type="Proteomes" id="UP000054874">
    <property type="component" value="Unassembled WGS sequence"/>
</dbReference>
<feature type="region of interest" description="Disordered" evidence="1">
    <location>
        <begin position="136"/>
        <end position="159"/>
    </location>
</feature>
<dbReference type="EMBL" id="LNAM01000090">
    <property type="protein sequence ID" value="KSV59798.1"/>
    <property type="molecule type" value="Genomic_DNA"/>
</dbReference>
<dbReference type="InterPro" id="IPR050245">
    <property type="entry name" value="PrsA_foldase"/>
</dbReference>
<dbReference type="InterPro" id="IPR046357">
    <property type="entry name" value="PPIase_dom_sf"/>
</dbReference>
<feature type="region of interest" description="Disordered" evidence="1">
    <location>
        <begin position="1"/>
        <end position="21"/>
    </location>
</feature>
<evidence type="ECO:0000259" key="3">
    <source>
        <dbReference type="Pfam" id="PF13145"/>
    </source>
</evidence>
<dbReference type="InterPro" id="IPR027304">
    <property type="entry name" value="Trigger_fact/SurA_dom_sf"/>
</dbReference>
<keyword evidence="2" id="KW-1133">Transmembrane helix</keyword>
<keyword evidence="2" id="KW-0812">Transmembrane</keyword>
<dbReference type="GO" id="GO:0003755">
    <property type="term" value="F:peptidyl-prolyl cis-trans isomerase activity"/>
    <property type="evidence" value="ECO:0007669"/>
    <property type="project" value="InterPro"/>
</dbReference>
<dbReference type="Pfam" id="PF13145">
    <property type="entry name" value="Rotamase_2"/>
    <property type="match status" value="1"/>
</dbReference>
<name>A0A0V8QHT7_9FIRM</name>
<dbReference type="OrthoDB" id="2027928at2"/>
<dbReference type="AlphaFoldDB" id="A0A0V8QHT7"/>
<proteinExistence type="predicted"/>
<feature type="compositionally biased region" description="Basic and acidic residues" evidence="1">
    <location>
        <begin position="141"/>
        <end position="151"/>
    </location>
</feature>
<dbReference type="STRING" id="290052.ASU35_07945"/>
<keyword evidence="5" id="KW-1185">Reference proteome</keyword>
<evidence type="ECO:0000256" key="2">
    <source>
        <dbReference type="SAM" id="Phobius"/>
    </source>
</evidence>
<comment type="caution">
    <text evidence="4">The sequence shown here is derived from an EMBL/GenBank/DDBJ whole genome shotgun (WGS) entry which is preliminary data.</text>
</comment>
<evidence type="ECO:0000256" key="1">
    <source>
        <dbReference type="SAM" id="MobiDB-lite"/>
    </source>
</evidence>
<reference evidence="4 5" key="1">
    <citation type="submission" date="2015-11" db="EMBL/GenBank/DDBJ databases">
        <title>Butyribacter intestini gen. nov., sp. nov., a butyric acid-producing bacterium of the family Lachnospiraceae isolated from the human faeces.</title>
        <authorList>
            <person name="Zou Y."/>
            <person name="Xue W."/>
            <person name="Luo G."/>
            <person name="Lv M."/>
        </authorList>
    </citation>
    <scope>NUCLEOTIDE SEQUENCE [LARGE SCALE GENOMIC DNA]</scope>
    <source>
        <strain evidence="4 5">ACET-33324</strain>
    </source>
</reference>
<dbReference type="PANTHER" id="PTHR47245:SF2">
    <property type="entry name" value="PEPTIDYL-PROLYL CIS-TRANS ISOMERASE HP_0175-RELATED"/>
    <property type="match status" value="1"/>
</dbReference>
<dbReference type="SUPFAM" id="SSF109998">
    <property type="entry name" value="Triger factor/SurA peptide-binding domain-like"/>
    <property type="match status" value="1"/>
</dbReference>
<feature type="compositionally biased region" description="Basic residues" evidence="1">
    <location>
        <begin position="1"/>
        <end position="18"/>
    </location>
</feature>
<evidence type="ECO:0000313" key="5">
    <source>
        <dbReference type="Proteomes" id="UP000054874"/>
    </source>
</evidence>